<sequence>MPIGCYGGETFCMSEARVKPIHAEIDKAIRLVANIGKSAAMERRAYHKWPSLKTWIAGLIKWPFNTRIATWVTGSARWIKNICVQNSKGETTITIVESKNKNNWSKIRQWKVDPKIGGKGNWMNLQLLYPDLKLSLQEIGKMRMGTFRTVQ</sequence>
<protein>
    <submittedName>
        <fullName evidence="1">Uncharacterized protein</fullName>
    </submittedName>
</protein>
<reference evidence="1 2" key="1">
    <citation type="journal article" date="2016" name="Mol. Biol. Evol.">
        <title>Genome-Wide Survey of Gut Fungi (Harpellales) Reveals the First Horizontally Transferred Ubiquitin Gene from a Mosquito Host.</title>
        <authorList>
            <person name="Wang Y."/>
            <person name="White M.M."/>
            <person name="Kvist S."/>
            <person name="Moncalvo J.M."/>
        </authorList>
    </citation>
    <scope>NUCLEOTIDE SEQUENCE [LARGE SCALE GENOMIC DNA]</scope>
    <source>
        <strain evidence="1 2">ALG-7-W6</strain>
    </source>
</reference>
<name>A0A1R0GQM9_9FUNG</name>
<dbReference type="Proteomes" id="UP000187455">
    <property type="component" value="Unassembled WGS sequence"/>
</dbReference>
<dbReference type="AlphaFoldDB" id="A0A1R0GQM9"/>
<keyword evidence="2" id="KW-1185">Reference proteome</keyword>
<accession>A0A1R0GQM9</accession>
<proteinExistence type="predicted"/>
<dbReference type="EMBL" id="LSSL01004797">
    <property type="protein sequence ID" value="OLY79203.1"/>
    <property type="molecule type" value="Genomic_DNA"/>
</dbReference>
<organism evidence="1 2">
    <name type="scientific">Smittium mucronatum</name>
    <dbReference type="NCBI Taxonomy" id="133383"/>
    <lineage>
        <taxon>Eukaryota</taxon>
        <taxon>Fungi</taxon>
        <taxon>Fungi incertae sedis</taxon>
        <taxon>Zoopagomycota</taxon>
        <taxon>Kickxellomycotina</taxon>
        <taxon>Harpellomycetes</taxon>
        <taxon>Harpellales</taxon>
        <taxon>Legeriomycetaceae</taxon>
        <taxon>Smittium</taxon>
    </lineage>
</organism>
<dbReference type="OrthoDB" id="10600616at2759"/>
<evidence type="ECO:0000313" key="2">
    <source>
        <dbReference type="Proteomes" id="UP000187455"/>
    </source>
</evidence>
<evidence type="ECO:0000313" key="1">
    <source>
        <dbReference type="EMBL" id="OLY79203.1"/>
    </source>
</evidence>
<comment type="caution">
    <text evidence="1">The sequence shown here is derived from an EMBL/GenBank/DDBJ whole genome shotgun (WGS) entry which is preliminary data.</text>
</comment>
<dbReference type="STRING" id="133383.A0A1R0GQM9"/>
<gene>
    <name evidence="1" type="ORF">AYI68_g6737</name>
</gene>